<evidence type="ECO:0000256" key="2">
    <source>
        <dbReference type="PROSITE-ProRule" id="PRU00059"/>
    </source>
</evidence>
<evidence type="ECO:0000313" key="4">
    <source>
        <dbReference type="EMBL" id="KIH55648.1"/>
    </source>
</evidence>
<keyword evidence="1" id="KW-1015">Disulfide bond</keyword>
<protein>
    <recommendedName>
        <fullName evidence="3">CUB domain-containing protein</fullName>
    </recommendedName>
</protein>
<name>A0A0C2CGY6_9BILA</name>
<gene>
    <name evidence="4" type="ORF">ANCDUO_14188</name>
</gene>
<proteinExistence type="predicted"/>
<dbReference type="AlphaFoldDB" id="A0A0C2CGY6"/>
<sequence length="130" mass="15007">MEDILTRPSDGCGQELEANKTWQNLTITIRNDNTKEYLDGYKKCTYWIKSPEGTRIKIRLEKIQFQSTAGCTNDGIEVKVKKDKTLTGYRFCYTDDEELVISPRFDIAPIIVYSRVDTTSTAVISYRYVD</sequence>
<dbReference type="Gene3D" id="2.60.120.290">
    <property type="entry name" value="Spermadhesin, CUB domain"/>
    <property type="match status" value="1"/>
</dbReference>
<comment type="caution">
    <text evidence="2">Lacks conserved residue(s) required for the propagation of feature annotation.</text>
</comment>
<organism evidence="4 5">
    <name type="scientific">Ancylostoma duodenale</name>
    <dbReference type="NCBI Taxonomy" id="51022"/>
    <lineage>
        <taxon>Eukaryota</taxon>
        <taxon>Metazoa</taxon>
        <taxon>Ecdysozoa</taxon>
        <taxon>Nematoda</taxon>
        <taxon>Chromadorea</taxon>
        <taxon>Rhabditida</taxon>
        <taxon>Rhabditina</taxon>
        <taxon>Rhabditomorpha</taxon>
        <taxon>Strongyloidea</taxon>
        <taxon>Ancylostomatidae</taxon>
        <taxon>Ancylostomatinae</taxon>
        <taxon>Ancylostoma</taxon>
    </lineage>
</organism>
<accession>A0A0C2CGY6</accession>
<feature type="domain" description="CUB" evidence="3">
    <location>
        <begin position="12"/>
        <end position="130"/>
    </location>
</feature>
<reference evidence="4 5" key="1">
    <citation type="submission" date="2013-12" db="EMBL/GenBank/DDBJ databases">
        <title>Draft genome of the parsitic nematode Ancylostoma duodenale.</title>
        <authorList>
            <person name="Mitreva M."/>
        </authorList>
    </citation>
    <scope>NUCLEOTIDE SEQUENCE [LARGE SCALE GENOMIC DNA]</scope>
    <source>
        <strain evidence="4 5">Zhejiang</strain>
    </source>
</reference>
<evidence type="ECO:0000259" key="3">
    <source>
        <dbReference type="PROSITE" id="PS01180"/>
    </source>
</evidence>
<dbReference type="SMART" id="SM00042">
    <property type="entry name" value="CUB"/>
    <property type="match status" value="1"/>
</dbReference>
<dbReference type="SUPFAM" id="SSF49854">
    <property type="entry name" value="Spermadhesin, CUB domain"/>
    <property type="match status" value="1"/>
</dbReference>
<evidence type="ECO:0000256" key="1">
    <source>
        <dbReference type="ARBA" id="ARBA00023157"/>
    </source>
</evidence>
<dbReference type="OrthoDB" id="5858639at2759"/>
<dbReference type="InterPro" id="IPR000859">
    <property type="entry name" value="CUB_dom"/>
</dbReference>
<evidence type="ECO:0000313" key="5">
    <source>
        <dbReference type="Proteomes" id="UP000054047"/>
    </source>
</evidence>
<dbReference type="InterPro" id="IPR035914">
    <property type="entry name" value="Sperma_CUB_dom_sf"/>
</dbReference>
<dbReference type="Pfam" id="PF00431">
    <property type="entry name" value="CUB"/>
    <property type="match status" value="1"/>
</dbReference>
<dbReference type="EMBL" id="KN736975">
    <property type="protein sequence ID" value="KIH55648.1"/>
    <property type="molecule type" value="Genomic_DNA"/>
</dbReference>
<dbReference type="Proteomes" id="UP000054047">
    <property type="component" value="Unassembled WGS sequence"/>
</dbReference>
<dbReference type="PROSITE" id="PS01180">
    <property type="entry name" value="CUB"/>
    <property type="match status" value="1"/>
</dbReference>
<keyword evidence="5" id="KW-1185">Reference proteome</keyword>